<dbReference type="InterPro" id="IPR036667">
    <property type="entry name" value="PTS_IIB_sorbose-sp_sf"/>
</dbReference>
<dbReference type="GO" id="GO:0008982">
    <property type="term" value="F:protein-N(PI)-phosphohistidine-sugar phosphotransferase activity"/>
    <property type="evidence" value="ECO:0007669"/>
    <property type="project" value="InterPro"/>
</dbReference>
<keyword evidence="7" id="KW-0418">Kinase</keyword>
<dbReference type="Proteomes" id="UP000198948">
    <property type="component" value="Unassembled WGS sequence"/>
</dbReference>
<evidence type="ECO:0000256" key="4">
    <source>
        <dbReference type="ARBA" id="ARBA00022597"/>
    </source>
</evidence>
<keyword evidence="10" id="KW-1185">Reference proteome</keyword>
<proteinExistence type="predicted"/>
<dbReference type="RefSeq" id="WP_092653149.1">
    <property type="nucleotide sequence ID" value="NZ_FOHA01000014.1"/>
</dbReference>
<keyword evidence="3" id="KW-0963">Cytoplasm</keyword>
<dbReference type="EMBL" id="FOHA01000014">
    <property type="protein sequence ID" value="SER98126.1"/>
    <property type="molecule type" value="Genomic_DNA"/>
</dbReference>
<keyword evidence="6" id="KW-0598">Phosphotransferase system</keyword>
<keyword evidence="4" id="KW-0762">Sugar transport</keyword>
<comment type="subcellular location">
    <subcellularLocation>
        <location evidence="1">Cytoplasm</location>
    </subcellularLocation>
</comment>
<evidence type="ECO:0000256" key="2">
    <source>
        <dbReference type="ARBA" id="ARBA00022448"/>
    </source>
</evidence>
<dbReference type="OrthoDB" id="9788818at2"/>
<protein>
    <submittedName>
        <fullName evidence="9">PTS system, mannose-specific IIB component</fullName>
    </submittedName>
</protein>
<evidence type="ECO:0000256" key="7">
    <source>
        <dbReference type="ARBA" id="ARBA00022777"/>
    </source>
</evidence>
<evidence type="ECO:0000256" key="6">
    <source>
        <dbReference type="ARBA" id="ARBA00022683"/>
    </source>
</evidence>
<evidence type="ECO:0000313" key="9">
    <source>
        <dbReference type="EMBL" id="SER98126.1"/>
    </source>
</evidence>
<dbReference type="STRING" id="142588.SAMN04488559_11467"/>
<evidence type="ECO:0000256" key="3">
    <source>
        <dbReference type="ARBA" id="ARBA00022490"/>
    </source>
</evidence>
<dbReference type="SUPFAM" id="SSF52728">
    <property type="entry name" value="PTS IIb component"/>
    <property type="match status" value="1"/>
</dbReference>
<keyword evidence="5" id="KW-0808">Transferase</keyword>
<dbReference type="InterPro" id="IPR004720">
    <property type="entry name" value="PTS_IIB_sorbose-sp"/>
</dbReference>
<dbReference type="GO" id="GO:0005737">
    <property type="term" value="C:cytoplasm"/>
    <property type="evidence" value="ECO:0007669"/>
    <property type="project" value="UniProtKB-SubCell"/>
</dbReference>
<dbReference type="Pfam" id="PF03830">
    <property type="entry name" value="PTSIIB_sorb"/>
    <property type="match status" value="1"/>
</dbReference>
<accession>A0A1H9TLW8</accession>
<keyword evidence="2" id="KW-0813">Transport</keyword>
<dbReference type="AlphaFoldDB" id="A0A1H9TLW8"/>
<evidence type="ECO:0000256" key="5">
    <source>
        <dbReference type="ARBA" id="ARBA00022679"/>
    </source>
</evidence>
<dbReference type="Gene3D" id="3.40.35.10">
    <property type="entry name" value="Phosphotransferase system, sorbose subfamily IIB component"/>
    <property type="match status" value="1"/>
</dbReference>
<feature type="domain" description="PTS EIIB type-4" evidence="8">
    <location>
        <begin position="1"/>
        <end position="165"/>
    </location>
</feature>
<gene>
    <name evidence="9" type="ORF">SAMN04488559_11467</name>
</gene>
<dbReference type="PROSITE" id="PS51101">
    <property type="entry name" value="PTS_EIIB_TYPE_4"/>
    <property type="match status" value="1"/>
</dbReference>
<dbReference type="GO" id="GO:0016301">
    <property type="term" value="F:kinase activity"/>
    <property type="evidence" value="ECO:0007669"/>
    <property type="project" value="UniProtKB-KW"/>
</dbReference>
<reference evidence="9 10" key="1">
    <citation type="submission" date="2016-10" db="EMBL/GenBank/DDBJ databases">
        <authorList>
            <person name="de Groot N.N."/>
        </authorList>
    </citation>
    <scope>NUCLEOTIDE SEQUENCE [LARGE SCALE GENOMIC DNA]</scope>
    <source>
        <strain evidence="9 10">DSM 13760</strain>
    </source>
</reference>
<sequence length="165" mass="18225">MIVQLRVDDRLIHGQVALVWTRELNASGIVVANNEAAANEVTQMTLKMAVPTGKKLLIRSVEDTIEVLNNPKGKEMRMFVLTNCVKDAYEIAKNVQDIEAVNVANAGRFDKTDKSQIVRLSSAIALNPEEIEALKKLNELKDVKVFSQGLPTSAVQTIDQLLNNI</sequence>
<name>A0A1H9TLW8_9LACT</name>
<dbReference type="GO" id="GO:0009401">
    <property type="term" value="P:phosphoenolpyruvate-dependent sugar phosphotransferase system"/>
    <property type="evidence" value="ECO:0007669"/>
    <property type="project" value="UniProtKB-KW"/>
</dbReference>
<evidence type="ECO:0000259" key="8">
    <source>
        <dbReference type="PROSITE" id="PS51101"/>
    </source>
</evidence>
<evidence type="ECO:0000256" key="1">
    <source>
        <dbReference type="ARBA" id="ARBA00004496"/>
    </source>
</evidence>
<evidence type="ECO:0000313" key="10">
    <source>
        <dbReference type="Proteomes" id="UP000198948"/>
    </source>
</evidence>
<organism evidence="9 10">
    <name type="scientific">Isobaculum melis</name>
    <dbReference type="NCBI Taxonomy" id="142588"/>
    <lineage>
        <taxon>Bacteria</taxon>
        <taxon>Bacillati</taxon>
        <taxon>Bacillota</taxon>
        <taxon>Bacilli</taxon>
        <taxon>Lactobacillales</taxon>
        <taxon>Carnobacteriaceae</taxon>
        <taxon>Isobaculum</taxon>
    </lineage>
</organism>